<dbReference type="Proteomes" id="UP000076088">
    <property type="component" value="Chromosome"/>
</dbReference>
<reference evidence="2" key="1">
    <citation type="submission" date="2015-11" db="EMBL/GenBank/DDBJ databases">
        <title>Complete genome sequence of a polyethylene-glycol degrader Sphingopyxis macrogoltabida 203N (NBRC 111659).</title>
        <authorList>
            <person name="Yoshiyuki O."/>
            <person name="Shouta N."/>
            <person name="Nagata Y."/>
            <person name="Numata M."/>
            <person name="Tsuchikane K."/>
            <person name="Hosoyama A."/>
            <person name="Yamazoe A."/>
            <person name="Tsuda M."/>
            <person name="Fujita N."/>
            <person name="Kawai F."/>
        </authorList>
    </citation>
    <scope>NUCLEOTIDE SEQUENCE [LARGE SCALE GENOMIC DNA]</scope>
    <source>
        <strain evidence="2">203N</strain>
    </source>
</reference>
<evidence type="ECO:0000313" key="2">
    <source>
        <dbReference type="Proteomes" id="UP000076088"/>
    </source>
</evidence>
<name>A0AAC9FFV0_SPHMC</name>
<dbReference type="KEGG" id="smaz:LH19_15885"/>
<organism evidence="1 2">
    <name type="scientific">Sphingopyxis macrogoltabida</name>
    <name type="common">Sphingomonas macrogoltabidus</name>
    <dbReference type="NCBI Taxonomy" id="33050"/>
    <lineage>
        <taxon>Bacteria</taxon>
        <taxon>Pseudomonadati</taxon>
        <taxon>Pseudomonadota</taxon>
        <taxon>Alphaproteobacteria</taxon>
        <taxon>Sphingomonadales</taxon>
        <taxon>Sphingomonadaceae</taxon>
        <taxon>Sphingopyxis</taxon>
    </lineage>
</organism>
<protein>
    <submittedName>
        <fullName evidence="1">Uncharacterized protein</fullName>
    </submittedName>
</protein>
<keyword evidence="2" id="KW-1185">Reference proteome</keyword>
<reference evidence="1 2" key="2">
    <citation type="journal article" date="2016" name="Genome Announc.">
        <title>Complete Genome Sequence of Sphingopyxis macrogoltabida Strain 203N (NBRC 111659), a Polyethylene Glycol Degrader.</title>
        <authorList>
            <person name="Ohtsubo Y."/>
            <person name="Nonoyama S."/>
            <person name="Nagata Y."/>
            <person name="Numata M."/>
            <person name="Tsuchikane K."/>
            <person name="Hosoyama A."/>
            <person name="Yamazoe A."/>
            <person name="Tsuda M."/>
            <person name="Fujita N."/>
            <person name="Kawai F."/>
        </authorList>
    </citation>
    <scope>NUCLEOTIDE SEQUENCE [LARGE SCALE GENOMIC DNA]</scope>
    <source>
        <strain evidence="1 2">203N</strain>
    </source>
</reference>
<dbReference type="AlphaFoldDB" id="A0AAC9FFV0"/>
<accession>A0AAC9FFV0</accession>
<dbReference type="EMBL" id="CP013344">
    <property type="protein sequence ID" value="AMU90618.1"/>
    <property type="molecule type" value="Genomic_DNA"/>
</dbReference>
<proteinExistence type="predicted"/>
<sequence length="59" mass="6452">MIDRHFGHEPFDPANCQSPKELHFRQNGRNGLLSDHGCKSMDGVARGVASGGKRGFVND</sequence>
<evidence type="ECO:0000313" key="1">
    <source>
        <dbReference type="EMBL" id="AMU90618.1"/>
    </source>
</evidence>
<gene>
    <name evidence="1" type="ORF">ATM17_16465</name>
</gene>